<protein>
    <submittedName>
        <fullName evidence="1">Uncharacterized protein</fullName>
    </submittedName>
</protein>
<keyword evidence="2" id="KW-1185">Reference proteome</keyword>
<dbReference type="EMBL" id="DF144251">
    <property type="protein sequence ID" value="GAA56424.1"/>
    <property type="molecule type" value="Genomic_DNA"/>
</dbReference>
<evidence type="ECO:0000313" key="1">
    <source>
        <dbReference type="EMBL" id="GAA56424.1"/>
    </source>
</evidence>
<organism evidence="1 2">
    <name type="scientific">Clonorchis sinensis</name>
    <name type="common">Chinese liver fluke</name>
    <dbReference type="NCBI Taxonomy" id="79923"/>
    <lineage>
        <taxon>Eukaryota</taxon>
        <taxon>Metazoa</taxon>
        <taxon>Spiralia</taxon>
        <taxon>Lophotrochozoa</taxon>
        <taxon>Platyhelminthes</taxon>
        <taxon>Trematoda</taxon>
        <taxon>Digenea</taxon>
        <taxon>Opisthorchiida</taxon>
        <taxon>Opisthorchiata</taxon>
        <taxon>Opisthorchiidae</taxon>
        <taxon>Clonorchis</taxon>
    </lineage>
</organism>
<sequence length="179" mass="19992">GTLEGLGNPGVQIVAGESLVDLEHADDVVFIFEGEARPVNRLTTVMPSFGIRPAPSRCKVMLETVQLLNIPLTIQGESWRLWRILHYSIVVLAVTAMCLMRVVQSGKTSSTTDYDDSVMCYAYRNTIYRDECSACLLQNDGDHEVDNVVYLPYLSAVTDAFVDHFKNEHLLTSGFRSRC</sequence>
<gene>
    <name evidence="1" type="ORF">CLF_110852</name>
</gene>
<dbReference type="Proteomes" id="UP000008909">
    <property type="component" value="Unassembled WGS sequence"/>
</dbReference>
<accession>G7YTZ4</accession>
<proteinExistence type="predicted"/>
<feature type="non-terminal residue" evidence="1">
    <location>
        <position position="1"/>
    </location>
</feature>
<reference key="2">
    <citation type="submission" date="2011-10" db="EMBL/GenBank/DDBJ databases">
        <title>The genome and transcriptome sequence of Clonorchis sinensis provide insights into the carcinogenic liver fluke.</title>
        <authorList>
            <person name="Wang X."/>
            <person name="Huang Y."/>
            <person name="Chen W."/>
            <person name="Liu H."/>
            <person name="Guo L."/>
            <person name="Chen Y."/>
            <person name="Luo F."/>
            <person name="Zhou W."/>
            <person name="Sun J."/>
            <person name="Mao Q."/>
            <person name="Liang P."/>
            <person name="Zhou C."/>
            <person name="Tian Y."/>
            <person name="Men J."/>
            <person name="Lv X."/>
            <person name="Huang L."/>
            <person name="Zhou J."/>
            <person name="Hu Y."/>
            <person name="Li R."/>
            <person name="Zhang F."/>
            <person name="Lei H."/>
            <person name="Li X."/>
            <person name="Hu X."/>
            <person name="Liang C."/>
            <person name="Xu J."/>
            <person name="Wu Z."/>
            <person name="Yu X."/>
        </authorList>
    </citation>
    <scope>NUCLEOTIDE SEQUENCE</scope>
    <source>
        <strain>Henan</strain>
    </source>
</reference>
<name>G7YTZ4_CLOSI</name>
<dbReference type="AlphaFoldDB" id="G7YTZ4"/>
<reference evidence="1" key="1">
    <citation type="journal article" date="2011" name="Genome Biol.">
        <title>The draft genome of the carcinogenic human liver fluke Clonorchis sinensis.</title>
        <authorList>
            <person name="Wang X."/>
            <person name="Chen W."/>
            <person name="Huang Y."/>
            <person name="Sun J."/>
            <person name="Men J."/>
            <person name="Liu H."/>
            <person name="Luo F."/>
            <person name="Guo L."/>
            <person name="Lv X."/>
            <person name="Deng C."/>
            <person name="Zhou C."/>
            <person name="Fan Y."/>
            <person name="Li X."/>
            <person name="Huang L."/>
            <person name="Hu Y."/>
            <person name="Liang C."/>
            <person name="Hu X."/>
            <person name="Xu J."/>
            <person name="Yu X."/>
        </authorList>
    </citation>
    <scope>NUCLEOTIDE SEQUENCE [LARGE SCALE GENOMIC DNA]</scope>
    <source>
        <strain evidence="1">Henan</strain>
    </source>
</reference>
<evidence type="ECO:0000313" key="2">
    <source>
        <dbReference type="Proteomes" id="UP000008909"/>
    </source>
</evidence>